<sequence>MSPIAQIISACGVVILGISAEARRWYKLLHKEEEEED</sequence>
<evidence type="ECO:0000313" key="1">
    <source>
        <dbReference type="EMBL" id="UTN92956.1"/>
    </source>
</evidence>
<accession>A0A9E7NJH1</accession>
<dbReference type="KEGG" id="vg:80018939"/>
<dbReference type="EMBL" id="ON456347">
    <property type="protein sequence ID" value="UTN92956.1"/>
    <property type="molecule type" value="Genomic_DNA"/>
</dbReference>
<dbReference type="GeneID" id="80018939"/>
<proteinExistence type="predicted"/>
<dbReference type="RefSeq" id="YP_010754352.1">
    <property type="nucleotide sequence ID" value="NC_073459.1"/>
</dbReference>
<dbReference type="Proteomes" id="UP001060355">
    <property type="component" value="Segment"/>
</dbReference>
<evidence type="ECO:0000313" key="2">
    <source>
        <dbReference type="Proteomes" id="UP001060355"/>
    </source>
</evidence>
<gene>
    <name evidence="1" type="primary">39</name>
    <name evidence="1" type="ORF">SEA_FINKLE_39</name>
</gene>
<keyword evidence="2" id="KW-1185">Reference proteome</keyword>
<protein>
    <submittedName>
        <fullName evidence="1">Uncharacterized protein</fullName>
    </submittedName>
</protein>
<reference evidence="1" key="1">
    <citation type="submission" date="2022-05" db="EMBL/GenBank/DDBJ databases">
        <authorList>
            <person name="Ashby S."/>
            <person name="Bressette G."/>
            <person name="Brown S."/>
            <person name="Charles S."/>
            <person name="Neely M.N."/>
            <person name="Molloy S.D."/>
            <person name="Garlena R.A."/>
            <person name="Russell D.A."/>
            <person name="Jacobs-Sera D."/>
            <person name="Hatfull G.F."/>
        </authorList>
    </citation>
    <scope>NUCLEOTIDE SEQUENCE</scope>
</reference>
<name>A0A9E7NJH1_9CAUD</name>
<organism evidence="1 2">
    <name type="scientific">Gordonia phage Finkle</name>
    <dbReference type="NCBI Taxonomy" id="2926099"/>
    <lineage>
        <taxon>Viruses</taxon>
        <taxon>Duplodnaviria</taxon>
        <taxon>Heunggongvirae</taxon>
        <taxon>Uroviricota</taxon>
        <taxon>Caudoviricetes</taxon>
        <taxon>Finkelvirus</taxon>
        <taxon>Finkelvirus finkel</taxon>
    </lineage>
</organism>